<evidence type="ECO:0000313" key="1">
    <source>
        <dbReference type="EMBL" id="KHJ82624.1"/>
    </source>
</evidence>
<gene>
    <name evidence="1" type="ORF">OESDEN_17682</name>
</gene>
<dbReference type="Proteomes" id="UP000053660">
    <property type="component" value="Unassembled WGS sequence"/>
</dbReference>
<organism evidence="1 2">
    <name type="scientific">Oesophagostomum dentatum</name>
    <name type="common">Nodular worm</name>
    <dbReference type="NCBI Taxonomy" id="61180"/>
    <lineage>
        <taxon>Eukaryota</taxon>
        <taxon>Metazoa</taxon>
        <taxon>Ecdysozoa</taxon>
        <taxon>Nematoda</taxon>
        <taxon>Chromadorea</taxon>
        <taxon>Rhabditida</taxon>
        <taxon>Rhabditina</taxon>
        <taxon>Rhabditomorpha</taxon>
        <taxon>Strongyloidea</taxon>
        <taxon>Strongylidae</taxon>
        <taxon>Oesophagostomum</taxon>
    </lineage>
</organism>
<sequence>MVVTNIIFMVFIKGEPCEWTKDEFIRTHTTSKVADIGTAANEQRF</sequence>
<name>A0A0B1SCK7_OESDE</name>
<evidence type="ECO:0000313" key="2">
    <source>
        <dbReference type="Proteomes" id="UP000053660"/>
    </source>
</evidence>
<accession>A0A0B1SCK7</accession>
<keyword evidence="2" id="KW-1185">Reference proteome</keyword>
<dbReference type="EMBL" id="KN578184">
    <property type="protein sequence ID" value="KHJ82624.1"/>
    <property type="molecule type" value="Genomic_DNA"/>
</dbReference>
<dbReference type="AlphaFoldDB" id="A0A0B1SCK7"/>
<protein>
    <submittedName>
        <fullName evidence="1">Uncharacterized protein</fullName>
    </submittedName>
</protein>
<reference evidence="1 2" key="1">
    <citation type="submission" date="2014-03" db="EMBL/GenBank/DDBJ databases">
        <title>Draft genome of the hookworm Oesophagostomum dentatum.</title>
        <authorList>
            <person name="Mitreva M."/>
        </authorList>
    </citation>
    <scope>NUCLEOTIDE SEQUENCE [LARGE SCALE GENOMIC DNA]</scope>
    <source>
        <strain evidence="1 2">OD-Hann</strain>
    </source>
</reference>
<dbReference type="OrthoDB" id="2985014at2759"/>
<proteinExistence type="predicted"/>